<name>B2IFA3_BEII9</name>
<dbReference type="HOGENOM" id="CLU_075053_3_7_5"/>
<dbReference type="eggNOG" id="COG0664">
    <property type="taxonomic scope" value="Bacteria"/>
</dbReference>
<keyword evidence="1" id="KW-0805">Transcription regulation</keyword>
<evidence type="ECO:0000256" key="2">
    <source>
        <dbReference type="ARBA" id="ARBA00023125"/>
    </source>
</evidence>
<dbReference type="SUPFAM" id="SSF51206">
    <property type="entry name" value="cAMP-binding domain-like"/>
    <property type="match status" value="1"/>
</dbReference>
<dbReference type="InterPro" id="IPR012318">
    <property type="entry name" value="HTH_CRP"/>
</dbReference>
<dbReference type="PROSITE" id="PS50042">
    <property type="entry name" value="CNMP_BINDING_3"/>
    <property type="match status" value="1"/>
</dbReference>
<dbReference type="InterPro" id="IPR036388">
    <property type="entry name" value="WH-like_DNA-bd_sf"/>
</dbReference>
<dbReference type="Pfam" id="PF13545">
    <property type="entry name" value="HTH_Crp_2"/>
    <property type="match status" value="1"/>
</dbReference>
<reference evidence="6 7" key="2">
    <citation type="journal article" date="2010" name="J. Bacteriol.">
        <title>Complete genome sequence of Beijerinckia indica subsp. indica.</title>
        <authorList>
            <person name="Tamas I."/>
            <person name="Dedysh S.N."/>
            <person name="Liesack W."/>
            <person name="Stott M.B."/>
            <person name="Alam M."/>
            <person name="Murrell J.C."/>
            <person name="Dunfield P.F."/>
        </authorList>
    </citation>
    <scope>NUCLEOTIDE SEQUENCE [LARGE SCALE GENOMIC DNA]</scope>
    <source>
        <strain evidence="7">ATCC 9039 / DSM 1715 / NCIMB 8712</strain>
    </source>
</reference>
<keyword evidence="7" id="KW-1185">Reference proteome</keyword>
<evidence type="ECO:0000256" key="3">
    <source>
        <dbReference type="ARBA" id="ARBA00023163"/>
    </source>
</evidence>
<dbReference type="RefSeq" id="WP_012385024.1">
    <property type="nucleotide sequence ID" value="NC_010581.1"/>
</dbReference>
<dbReference type="KEGG" id="bid:Bind_2046"/>
<dbReference type="Gene3D" id="1.10.10.10">
    <property type="entry name" value="Winged helix-like DNA-binding domain superfamily/Winged helix DNA-binding domain"/>
    <property type="match status" value="1"/>
</dbReference>
<proteinExistence type="predicted"/>
<evidence type="ECO:0000259" key="4">
    <source>
        <dbReference type="PROSITE" id="PS50042"/>
    </source>
</evidence>
<dbReference type="OrthoDB" id="7263823at2"/>
<evidence type="ECO:0000259" key="5">
    <source>
        <dbReference type="PROSITE" id="PS51063"/>
    </source>
</evidence>
<dbReference type="EMBL" id="CP001016">
    <property type="protein sequence ID" value="ACB95668.1"/>
    <property type="molecule type" value="Genomic_DNA"/>
</dbReference>
<evidence type="ECO:0000256" key="1">
    <source>
        <dbReference type="ARBA" id="ARBA00023015"/>
    </source>
</evidence>
<accession>B2IFA3</accession>
<dbReference type="GO" id="GO:0006355">
    <property type="term" value="P:regulation of DNA-templated transcription"/>
    <property type="evidence" value="ECO:0007669"/>
    <property type="project" value="InterPro"/>
</dbReference>
<feature type="domain" description="HTH crp-type" evidence="5">
    <location>
        <begin position="131"/>
        <end position="205"/>
    </location>
</feature>
<dbReference type="Gene3D" id="2.60.120.10">
    <property type="entry name" value="Jelly Rolls"/>
    <property type="match status" value="1"/>
</dbReference>
<dbReference type="SMART" id="SM00419">
    <property type="entry name" value="HTH_CRP"/>
    <property type="match status" value="1"/>
</dbReference>
<dbReference type="InterPro" id="IPR000595">
    <property type="entry name" value="cNMP-bd_dom"/>
</dbReference>
<dbReference type="GO" id="GO:0003677">
    <property type="term" value="F:DNA binding"/>
    <property type="evidence" value="ECO:0007669"/>
    <property type="project" value="UniProtKB-KW"/>
</dbReference>
<keyword evidence="2" id="KW-0238">DNA-binding</keyword>
<gene>
    <name evidence="6" type="ordered locus">Bind_2046</name>
</gene>
<dbReference type="AlphaFoldDB" id="B2IFA3"/>
<sequence length="219" mass="24412">MHPSTLADFLDSEAGAALRASFHERALANGALFRQEEDADQIVLVKQGRLRVYLADPERELTLVYLNEGDVFSTHTRAHLQAVRPSLLLLAPRKIIERELGHYPALQAAVIRVLATVLNQTMTLLEDLTFHQVRGRIARYLLRCAKTQKAPIEPGSLIRLDLNVEELAALLGTTRQTASTELNAMIHAGAIARQGRKHFKLCLPERLLNWASEEPTSAI</sequence>
<dbReference type="InterPro" id="IPR018490">
    <property type="entry name" value="cNMP-bd_dom_sf"/>
</dbReference>
<protein>
    <submittedName>
        <fullName evidence="6">Transcriptional regulator, Crp/Fnr family</fullName>
    </submittedName>
</protein>
<dbReference type="PROSITE" id="PS51063">
    <property type="entry name" value="HTH_CRP_2"/>
    <property type="match status" value="1"/>
</dbReference>
<keyword evidence="3" id="KW-0804">Transcription</keyword>
<evidence type="ECO:0000313" key="7">
    <source>
        <dbReference type="Proteomes" id="UP000001695"/>
    </source>
</evidence>
<dbReference type="STRING" id="395963.Bind_2046"/>
<dbReference type="InterPro" id="IPR036390">
    <property type="entry name" value="WH_DNA-bd_sf"/>
</dbReference>
<feature type="domain" description="Cyclic nucleotide-binding" evidence="4">
    <location>
        <begin position="1"/>
        <end position="73"/>
    </location>
</feature>
<organism evidence="6 7">
    <name type="scientific">Beijerinckia indica subsp. indica (strain ATCC 9039 / DSM 1715 / NCIMB 8712)</name>
    <dbReference type="NCBI Taxonomy" id="395963"/>
    <lineage>
        <taxon>Bacteria</taxon>
        <taxon>Pseudomonadati</taxon>
        <taxon>Pseudomonadota</taxon>
        <taxon>Alphaproteobacteria</taxon>
        <taxon>Hyphomicrobiales</taxon>
        <taxon>Beijerinckiaceae</taxon>
        <taxon>Beijerinckia</taxon>
    </lineage>
</organism>
<evidence type="ECO:0000313" key="6">
    <source>
        <dbReference type="EMBL" id="ACB95668.1"/>
    </source>
</evidence>
<dbReference type="InterPro" id="IPR014710">
    <property type="entry name" value="RmlC-like_jellyroll"/>
</dbReference>
<dbReference type="CDD" id="cd00038">
    <property type="entry name" value="CAP_ED"/>
    <property type="match status" value="1"/>
</dbReference>
<reference evidence="7" key="1">
    <citation type="submission" date="2008-03" db="EMBL/GenBank/DDBJ databases">
        <title>Complete sequence of chromosome of Beijerinckia indica subsp. indica ATCC 9039.</title>
        <authorList>
            <consortium name="US DOE Joint Genome Institute"/>
            <person name="Copeland A."/>
            <person name="Lucas S."/>
            <person name="Lapidus A."/>
            <person name="Glavina del Rio T."/>
            <person name="Dalin E."/>
            <person name="Tice H."/>
            <person name="Bruce D."/>
            <person name="Goodwin L."/>
            <person name="Pitluck S."/>
            <person name="LaButti K."/>
            <person name="Schmutz J."/>
            <person name="Larimer F."/>
            <person name="Land M."/>
            <person name="Hauser L."/>
            <person name="Kyrpides N."/>
            <person name="Mikhailova N."/>
            <person name="Dunfield P.F."/>
            <person name="Dedysh S.N."/>
            <person name="Liesack W."/>
            <person name="Saw J.H."/>
            <person name="Alam M."/>
            <person name="Chen Y."/>
            <person name="Murrell J.C."/>
            <person name="Richardson P."/>
        </authorList>
    </citation>
    <scope>NUCLEOTIDE SEQUENCE [LARGE SCALE GENOMIC DNA]</scope>
    <source>
        <strain evidence="7">ATCC 9039 / DSM 1715 / NCIMB 8712</strain>
    </source>
</reference>
<dbReference type="Proteomes" id="UP000001695">
    <property type="component" value="Chromosome"/>
</dbReference>
<dbReference type="SUPFAM" id="SSF46785">
    <property type="entry name" value="Winged helix' DNA-binding domain"/>
    <property type="match status" value="1"/>
</dbReference>